<accession>A0A9R0Z5G6</accession>
<evidence type="ECO:0000313" key="2">
    <source>
        <dbReference type="EMBL" id="VAI71718.1"/>
    </source>
</evidence>
<dbReference type="AlphaFoldDB" id="A0A9R0Z5G6"/>
<organism evidence="2 3">
    <name type="scientific">Triticum turgidum subsp. durum</name>
    <name type="common">Durum wheat</name>
    <name type="synonym">Triticum durum</name>
    <dbReference type="NCBI Taxonomy" id="4567"/>
    <lineage>
        <taxon>Eukaryota</taxon>
        <taxon>Viridiplantae</taxon>
        <taxon>Streptophyta</taxon>
        <taxon>Embryophyta</taxon>
        <taxon>Tracheophyta</taxon>
        <taxon>Spermatophyta</taxon>
        <taxon>Magnoliopsida</taxon>
        <taxon>Liliopsida</taxon>
        <taxon>Poales</taxon>
        <taxon>Poaceae</taxon>
        <taxon>BOP clade</taxon>
        <taxon>Pooideae</taxon>
        <taxon>Triticodae</taxon>
        <taxon>Triticeae</taxon>
        <taxon>Triticinae</taxon>
        <taxon>Triticum</taxon>
    </lineage>
</organism>
<feature type="domain" description="F-box protein At3g26010-like beta-propeller" evidence="1">
    <location>
        <begin position="1"/>
        <end position="162"/>
    </location>
</feature>
<gene>
    <name evidence="2" type="ORF">TRITD_7Av1G051930</name>
</gene>
<dbReference type="PANTHER" id="PTHR35546:SF31">
    <property type="entry name" value="F-BOX DOMAIN-CONTAINING PROTEIN"/>
    <property type="match status" value="1"/>
</dbReference>
<dbReference type="Pfam" id="PF24750">
    <property type="entry name" value="b-prop_At3g26010-like"/>
    <property type="match status" value="1"/>
</dbReference>
<sequence length="186" mass="21658">MVYSSDTGGWTLTEHNDFSTYSISYFESTFLNNTMHFPTRYSEIVTVDMERKDWRKIKMPRGMTNEYGDVSIGKSQGRLFAWHIKDQGDYQLSIWVLENYDSGKWTLKCTVSCSKLFGTDCRENYESYSMFAIHPECNLIFLTDNKKKTLSYDMDNQEVHIICATGDFLEGLPYTPSFVEWTSDGH</sequence>
<dbReference type="Proteomes" id="UP000324705">
    <property type="component" value="Chromosome 7A"/>
</dbReference>
<evidence type="ECO:0000313" key="3">
    <source>
        <dbReference type="Proteomes" id="UP000324705"/>
    </source>
</evidence>
<keyword evidence="3" id="KW-1185">Reference proteome</keyword>
<evidence type="ECO:0000259" key="1">
    <source>
        <dbReference type="Pfam" id="PF24750"/>
    </source>
</evidence>
<dbReference type="EMBL" id="LT934123">
    <property type="protein sequence ID" value="VAI71718.1"/>
    <property type="molecule type" value="Genomic_DNA"/>
</dbReference>
<proteinExistence type="predicted"/>
<dbReference type="InterPro" id="IPR055290">
    <property type="entry name" value="At3g26010-like"/>
</dbReference>
<dbReference type="Gramene" id="TRITD7Av1G051930.1">
    <property type="protein sequence ID" value="TRITD7Av1G051930.1"/>
    <property type="gene ID" value="TRITD7Av1G051930"/>
</dbReference>
<dbReference type="PANTHER" id="PTHR35546">
    <property type="entry name" value="F-BOX PROTEIN INTERACTION DOMAIN PROTEIN-RELATED"/>
    <property type="match status" value="1"/>
</dbReference>
<name>A0A9R0Z5G6_TRITD</name>
<protein>
    <recommendedName>
        <fullName evidence="1">F-box protein At3g26010-like beta-propeller domain-containing protein</fullName>
    </recommendedName>
</protein>
<dbReference type="OMA" id="WHIENQD"/>
<reference evidence="2 3" key="1">
    <citation type="submission" date="2017-09" db="EMBL/GenBank/DDBJ databases">
        <authorList>
            <consortium name="International Durum Wheat Genome Sequencing Consortium (IDWGSC)"/>
            <person name="Milanesi L."/>
        </authorList>
    </citation>
    <scope>NUCLEOTIDE SEQUENCE [LARGE SCALE GENOMIC DNA]</scope>
    <source>
        <strain evidence="3">cv. Svevo</strain>
    </source>
</reference>
<dbReference type="InterPro" id="IPR056592">
    <property type="entry name" value="Beta-prop_At3g26010-like"/>
</dbReference>